<dbReference type="RefSeq" id="WP_189216074.1">
    <property type="nucleotide sequence ID" value="NZ_BMQK01000003.1"/>
</dbReference>
<dbReference type="InterPro" id="IPR051313">
    <property type="entry name" value="Bact_iron-sidero_bind"/>
</dbReference>
<protein>
    <submittedName>
        <fullName evidence="7">Iron ABC transporter substrate-binding protein</fullName>
    </submittedName>
</protein>
<evidence type="ECO:0000256" key="2">
    <source>
        <dbReference type="ARBA" id="ARBA00008814"/>
    </source>
</evidence>
<evidence type="ECO:0000256" key="3">
    <source>
        <dbReference type="ARBA" id="ARBA00022448"/>
    </source>
</evidence>
<proteinExistence type="inferred from homology"/>
<feature type="signal peptide" evidence="5">
    <location>
        <begin position="1"/>
        <end position="19"/>
    </location>
</feature>
<evidence type="ECO:0000256" key="5">
    <source>
        <dbReference type="SAM" id="SignalP"/>
    </source>
</evidence>
<keyword evidence="3" id="KW-0813">Transport</keyword>
<gene>
    <name evidence="7" type="ORF">GCM10010145_16890</name>
</gene>
<evidence type="ECO:0000313" key="7">
    <source>
        <dbReference type="EMBL" id="GGQ48759.1"/>
    </source>
</evidence>
<organism evidence="7 8">
    <name type="scientific">Streptomyces ruber</name>
    <dbReference type="NCBI Taxonomy" id="83378"/>
    <lineage>
        <taxon>Bacteria</taxon>
        <taxon>Bacillati</taxon>
        <taxon>Actinomycetota</taxon>
        <taxon>Actinomycetes</taxon>
        <taxon>Kitasatosporales</taxon>
        <taxon>Streptomycetaceae</taxon>
        <taxon>Streptomyces</taxon>
    </lineage>
</organism>
<dbReference type="PROSITE" id="PS51257">
    <property type="entry name" value="PROKAR_LIPOPROTEIN"/>
    <property type="match status" value="1"/>
</dbReference>
<dbReference type="PANTHER" id="PTHR30532">
    <property type="entry name" value="IRON III DICITRATE-BINDING PERIPLASMIC PROTEIN"/>
    <property type="match status" value="1"/>
</dbReference>
<evidence type="ECO:0000313" key="8">
    <source>
        <dbReference type="Proteomes" id="UP000620156"/>
    </source>
</evidence>
<comment type="caution">
    <text evidence="7">The sequence shown here is derived from an EMBL/GenBank/DDBJ whole genome shotgun (WGS) entry which is preliminary data.</text>
</comment>
<dbReference type="Gene3D" id="3.40.50.1980">
    <property type="entry name" value="Nitrogenase molybdenum iron protein domain"/>
    <property type="match status" value="2"/>
</dbReference>
<sequence>MVQSRPSRLFRRRPRPALAVAALTGTAVLLTGCSSGGDGQAEAKGSGEEVTIATNLGEQSVPKAPERVAALDNTSFATLKALGVKPVAVPKGLLPANGFEDWAEDDSIADVGTHREPKFEELNAAEPDLIIGGYRFGDHQDQLAKIADTIDVAPSDDAESGYVESLKTQTETLGKIFGKEEQAADIVEALDTAEQAAVDATDGESVFLGVVTAGKVDNGASRIGRLAEPLNLKNVLGGEGQEDTSVHNDSGLAPETIAQLNPDWMILMDRDAAVAEEGQETTAAKTLVEGQEAWKNTTFREKNQVIYLPADFYVTEGAQAYTNAFQEVADAFEKAAA</sequence>
<reference evidence="7" key="2">
    <citation type="submission" date="2020-09" db="EMBL/GenBank/DDBJ databases">
        <authorList>
            <person name="Sun Q."/>
            <person name="Ohkuma M."/>
        </authorList>
    </citation>
    <scope>NUCLEOTIDE SEQUENCE</scope>
    <source>
        <strain evidence="7">JCM 3131</strain>
    </source>
</reference>
<dbReference type="PROSITE" id="PS50983">
    <property type="entry name" value="FE_B12_PBP"/>
    <property type="match status" value="1"/>
</dbReference>
<dbReference type="AlphaFoldDB" id="A0A918B9C5"/>
<reference evidence="7" key="1">
    <citation type="journal article" date="2014" name="Int. J. Syst. Evol. Microbiol.">
        <title>Complete genome sequence of Corynebacterium casei LMG S-19264T (=DSM 44701T), isolated from a smear-ripened cheese.</title>
        <authorList>
            <consortium name="US DOE Joint Genome Institute (JGI-PGF)"/>
            <person name="Walter F."/>
            <person name="Albersmeier A."/>
            <person name="Kalinowski J."/>
            <person name="Ruckert C."/>
        </authorList>
    </citation>
    <scope>NUCLEOTIDE SEQUENCE</scope>
    <source>
        <strain evidence="7">JCM 3131</strain>
    </source>
</reference>
<dbReference type="PANTHER" id="PTHR30532:SF28">
    <property type="entry name" value="PETROBACTIN-BINDING PROTEIN YCLQ"/>
    <property type="match status" value="1"/>
</dbReference>
<evidence type="ECO:0000256" key="1">
    <source>
        <dbReference type="ARBA" id="ARBA00004196"/>
    </source>
</evidence>
<dbReference type="Proteomes" id="UP000620156">
    <property type="component" value="Unassembled WGS sequence"/>
</dbReference>
<evidence type="ECO:0000259" key="6">
    <source>
        <dbReference type="PROSITE" id="PS50983"/>
    </source>
</evidence>
<accession>A0A918B9C5</accession>
<feature type="domain" description="Fe/B12 periplasmic-binding" evidence="6">
    <location>
        <begin position="67"/>
        <end position="336"/>
    </location>
</feature>
<comment type="similarity">
    <text evidence="2">Belongs to the bacterial solute-binding protein 8 family.</text>
</comment>
<dbReference type="InterPro" id="IPR002491">
    <property type="entry name" value="ABC_transptr_periplasmic_BD"/>
</dbReference>
<evidence type="ECO:0000256" key="4">
    <source>
        <dbReference type="ARBA" id="ARBA00022729"/>
    </source>
</evidence>
<dbReference type="GO" id="GO:1901678">
    <property type="term" value="P:iron coordination entity transport"/>
    <property type="evidence" value="ECO:0007669"/>
    <property type="project" value="UniProtKB-ARBA"/>
</dbReference>
<dbReference type="EMBL" id="BMQK01000003">
    <property type="protein sequence ID" value="GGQ48759.1"/>
    <property type="molecule type" value="Genomic_DNA"/>
</dbReference>
<dbReference type="Pfam" id="PF01497">
    <property type="entry name" value="Peripla_BP_2"/>
    <property type="match status" value="1"/>
</dbReference>
<dbReference type="SUPFAM" id="SSF53807">
    <property type="entry name" value="Helical backbone' metal receptor"/>
    <property type="match status" value="1"/>
</dbReference>
<dbReference type="GO" id="GO:0030288">
    <property type="term" value="C:outer membrane-bounded periplasmic space"/>
    <property type="evidence" value="ECO:0007669"/>
    <property type="project" value="TreeGrafter"/>
</dbReference>
<feature type="chain" id="PRO_5038622276" evidence="5">
    <location>
        <begin position="20"/>
        <end position="337"/>
    </location>
</feature>
<keyword evidence="8" id="KW-1185">Reference proteome</keyword>
<comment type="subcellular location">
    <subcellularLocation>
        <location evidence="1">Cell envelope</location>
    </subcellularLocation>
</comment>
<keyword evidence="4 5" id="KW-0732">Signal</keyword>
<name>A0A918B9C5_9ACTN</name>